<proteinExistence type="predicted"/>
<dbReference type="PANTHER" id="PTHR42110">
    <property type="entry name" value="L-ASPARAGINASE, PUTATIVE (AFU_ORTHOLOGUE AFUA_3G11890)-RELATED"/>
    <property type="match status" value="1"/>
</dbReference>
<sequence length="331" mass="34364">MTEPVVLAELWRGDFLEGVHRGHAVIVDETGGIVAAWGDPKALIYPRSSSKMLQALPLVESGAADRAGLGSEELALACASHKGAHVHTERVARWLGSLGLSEADLRCGPQVPDDAEARHALRDAGRVPCQIHNNCSGKHAGFLTLARELGGGTEYIDADHPVQRAARAATEEMAGEESPGFGIDGCSAPNFVLSLHGFGRAMARMAATDTLAPRRADAARRLVAAMAAHPVLIGGTGSASTEITAAAEGRAVIKTGAEGVFGAILPEARLGIALKVEDGATRASDAAIAALLVRLGILPREHPAIASRIEAIQHNRRGVAAARIVAAEALF</sequence>
<evidence type="ECO:0000313" key="1">
    <source>
        <dbReference type="EMBL" id="NNU79142.1"/>
    </source>
</evidence>
<accession>A0A849KZ14</accession>
<comment type="caution">
    <text evidence="1">The sequence shown here is derived from an EMBL/GenBank/DDBJ whole genome shotgun (WGS) entry which is preliminary data.</text>
</comment>
<organism evidence="1 2">
    <name type="scientific">Halovulum dunhuangense</name>
    <dbReference type="NCBI Taxonomy" id="1505036"/>
    <lineage>
        <taxon>Bacteria</taxon>
        <taxon>Pseudomonadati</taxon>
        <taxon>Pseudomonadota</taxon>
        <taxon>Alphaproteobacteria</taxon>
        <taxon>Rhodobacterales</taxon>
        <taxon>Paracoccaceae</taxon>
        <taxon>Halovulum</taxon>
    </lineage>
</organism>
<dbReference type="RefSeq" id="WP_171321866.1">
    <property type="nucleotide sequence ID" value="NZ_JABFBC010000001.1"/>
</dbReference>
<protein>
    <submittedName>
        <fullName evidence="1">Asparaginase</fullName>
    </submittedName>
</protein>
<keyword evidence="2" id="KW-1185">Reference proteome</keyword>
<dbReference type="PANTHER" id="PTHR42110:SF1">
    <property type="entry name" value="L-ASPARAGINASE, PUTATIVE (AFU_ORTHOLOGUE AFUA_3G11890)-RELATED"/>
    <property type="match status" value="1"/>
</dbReference>
<name>A0A849KZ14_9RHOB</name>
<dbReference type="EMBL" id="JABFBC010000001">
    <property type="protein sequence ID" value="NNU79142.1"/>
    <property type="molecule type" value="Genomic_DNA"/>
</dbReference>
<dbReference type="InterPro" id="IPR010349">
    <property type="entry name" value="Asparaginase_II"/>
</dbReference>
<dbReference type="Proteomes" id="UP000572377">
    <property type="component" value="Unassembled WGS sequence"/>
</dbReference>
<dbReference type="AlphaFoldDB" id="A0A849KZ14"/>
<dbReference type="Pfam" id="PF06089">
    <property type="entry name" value="Asparaginase_II"/>
    <property type="match status" value="1"/>
</dbReference>
<reference evidence="1 2" key="1">
    <citation type="submission" date="2020-05" db="EMBL/GenBank/DDBJ databases">
        <title>Gimesia benthica sp. nov., a novel planctomycete isolated from a deep-sea water sample of the Northwest Indian Ocean.</title>
        <authorList>
            <person name="Wang J."/>
            <person name="Ruan C."/>
            <person name="Song L."/>
            <person name="Zhu Y."/>
            <person name="Li A."/>
            <person name="Zheng X."/>
            <person name="Wang L."/>
            <person name="Lu Z."/>
            <person name="Huang Y."/>
            <person name="Du W."/>
            <person name="Zhou Y."/>
            <person name="Huang L."/>
            <person name="Dai X."/>
        </authorList>
    </citation>
    <scope>NUCLEOTIDE SEQUENCE [LARGE SCALE GENOMIC DNA]</scope>
    <source>
        <strain evidence="1 2">YYQ-30</strain>
    </source>
</reference>
<evidence type="ECO:0000313" key="2">
    <source>
        <dbReference type="Proteomes" id="UP000572377"/>
    </source>
</evidence>
<gene>
    <name evidence="1" type="ORF">HMH01_01705</name>
</gene>